<gene>
    <name evidence="3" type="ORF">MPLG2_2747</name>
</gene>
<dbReference type="Proteomes" id="UP000238164">
    <property type="component" value="Chromosome 1"/>
</dbReference>
<dbReference type="InterPro" id="IPR012337">
    <property type="entry name" value="RNaseH-like_sf"/>
</dbReference>
<dbReference type="InterPro" id="IPR001584">
    <property type="entry name" value="Integrase_cat-core"/>
</dbReference>
<dbReference type="PROSITE" id="PS50994">
    <property type="entry name" value="INTEGRASE"/>
    <property type="match status" value="1"/>
</dbReference>
<dbReference type="InterPro" id="IPR015378">
    <property type="entry name" value="Transposase-like_Mu_C"/>
</dbReference>
<keyword evidence="4" id="KW-1185">Reference proteome</keyword>
<dbReference type="EMBL" id="LT985188">
    <property type="protein sequence ID" value="SPD87777.1"/>
    <property type="molecule type" value="Genomic_DNA"/>
</dbReference>
<accession>A0A2N9JK07</accession>
<proteinExistence type="predicted"/>
<dbReference type="Pfam" id="PF09299">
    <property type="entry name" value="Mu-transpos_C"/>
    <property type="match status" value="1"/>
</dbReference>
<dbReference type="KEGG" id="mgg:MPLG2_2747"/>
<feature type="domain" description="Integrase catalytic" evidence="2">
    <location>
        <begin position="268"/>
        <end position="515"/>
    </location>
</feature>
<evidence type="ECO:0000259" key="2">
    <source>
        <dbReference type="PROSITE" id="PS50994"/>
    </source>
</evidence>
<feature type="region of interest" description="Disordered" evidence="1">
    <location>
        <begin position="137"/>
        <end position="156"/>
    </location>
</feature>
<name>A0A2N9JK07_9ACTN</name>
<dbReference type="Gene3D" id="3.30.420.10">
    <property type="entry name" value="Ribonuclease H-like superfamily/Ribonuclease H"/>
    <property type="match status" value="1"/>
</dbReference>
<evidence type="ECO:0000256" key="1">
    <source>
        <dbReference type="SAM" id="MobiDB-lite"/>
    </source>
</evidence>
<dbReference type="GO" id="GO:0015074">
    <property type="term" value="P:DNA integration"/>
    <property type="evidence" value="ECO:0007669"/>
    <property type="project" value="InterPro"/>
</dbReference>
<organism evidence="3 4">
    <name type="scientific">Micropruina glycogenica</name>
    <dbReference type="NCBI Taxonomy" id="75385"/>
    <lineage>
        <taxon>Bacteria</taxon>
        <taxon>Bacillati</taxon>
        <taxon>Actinomycetota</taxon>
        <taxon>Actinomycetes</taxon>
        <taxon>Propionibacteriales</taxon>
        <taxon>Nocardioidaceae</taxon>
        <taxon>Micropruina</taxon>
    </lineage>
</organism>
<evidence type="ECO:0000313" key="3">
    <source>
        <dbReference type="EMBL" id="SPD87777.1"/>
    </source>
</evidence>
<dbReference type="GO" id="GO:0003676">
    <property type="term" value="F:nucleic acid binding"/>
    <property type="evidence" value="ECO:0007669"/>
    <property type="project" value="InterPro"/>
</dbReference>
<evidence type="ECO:0000313" key="4">
    <source>
        <dbReference type="Proteomes" id="UP000238164"/>
    </source>
</evidence>
<dbReference type="AlphaFoldDB" id="A0A2N9JK07"/>
<dbReference type="SUPFAM" id="SSF53098">
    <property type="entry name" value="Ribonuclease H-like"/>
    <property type="match status" value="1"/>
</dbReference>
<dbReference type="InterPro" id="IPR036397">
    <property type="entry name" value="RNaseH_sf"/>
</dbReference>
<reference evidence="3 4" key="1">
    <citation type="submission" date="2018-02" db="EMBL/GenBank/DDBJ databases">
        <authorList>
            <person name="Cohen D.B."/>
            <person name="Kent A.D."/>
        </authorList>
    </citation>
    <scope>NUCLEOTIDE SEQUENCE [LARGE SCALE GENOMIC DNA]</scope>
    <source>
        <strain evidence="3">1</strain>
    </source>
</reference>
<protein>
    <submittedName>
        <fullName evidence="3">Transposase</fullName>
    </submittedName>
</protein>
<sequence length="713" mass="79755">MGGRVSFAVDLSVGDQVLTDLGLARIDAIERHGVAATGPCGQVRIAYTELAVRGVEASGAQAVHQPMTAWWDALDEQVRNTTLSKLAIVLEIKTGYRSGWSNDSTAGEPFHPFGPAFKVSLHQQAIAMAAQLAMREQASPHELSGSSGGQEGRSTVTPRAIEKWVKAYEAQGLRGLVDGRSTRNRKGFDDLDARFRAIVDEVVAPFDGTASAVNLEELRRRTWLKMTEQGLERSIVPERLSLEYISWRYNTRGSRPRAHRSAAVRKRSAHKPSLVVHPSHVAIDSTRADNLVWDELRQTPYSVEITAIISVSTRVILALRVTPRSANGVEAGLCLYDAMRPLSMKVEGATADHWRWAGIPKSLESPLFTARQDVSRPLDTLQGTHQVPGLRPTSIRSDHGSIFMSAHFKELLRNFGISLWSSRVGASTDNAYIERFWETIQSALQAVEGYKGRNVSERGRKVIQANQPLMTAFELETHLRRYVALQYHLTPHRGLHIPGLETHKVTPLEYFDFAMEACGDISVPQHPDLIFDFLPIRWLTIRHAGVEFKGLSYDSPVLDQYRHVRRGTFRPDDSAAPFFYDPRDVTRIWFRDPDKGRVSEVPCRQAHLFLAPLTARIRDKAIAAIAARDGGKKLRRHTATELIIDELGALHQGSPSKDWNATMTAERLRFETSQRDHAEVLEAWRRVDPALPRISAAEPESEFEPWPDLAADN</sequence>